<feature type="region of interest" description="Disordered" evidence="1">
    <location>
        <begin position="73"/>
        <end position="101"/>
    </location>
</feature>
<reference evidence="2 3" key="1">
    <citation type="submission" date="2018-07" db="EMBL/GenBank/DDBJ databases">
        <title>A draft genome of a endophytic bacteria, a new species of Pedobacter.</title>
        <authorList>
            <person name="Zhang Z.D."/>
            <person name="Chen Z.J."/>
        </authorList>
    </citation>
    <scope>NUCLEOTIDE SEQUENCE [LARGE SCALE GENOMIC DNA]</scope>
    <source>
        <strain evidence="2 3">RS10</strain>
    </source>
</reference>
<evidence type="ECO:0000313" key="3">
    <source>
        <dbReference type="Proteomes" id="UP000252081"/>
    </source>
</evidence>
<keyword evidence="3" id="KW-1185">Reference proteome</keyword>
<dbReference type="Proteomes" id="UP000252081">
    <property type="component" value="Unassembled WGS sequence"/>
</dbReference>
<dbReference type="RefSeq" id="WP_113947383.1">
    <property type="nucleotide sequence ID" value="NZ_QNQU01000002.1"/>
</dbReference>
<sequence length="101" mass="11436">MEKQPNRPKSKDPSSKRSRDFLFSQIAVIACLFENCASHIQHSPAIDTSSAQEDIGKKMHLGAEMIGRKCLKMNHAPKRKKQPIERINVANSKQQNSKLHD</sequence>
<dbReference type="PROSITE" id="PS51257">
    <property type="entry name" value="PROKAR_LIPOPROTEIN"/>
    <property type="match status" value="1"/>
</dbReference>
<evidence type="ECO:0000313" key="2">
    <source>
        <dbReference type="EMBL" id="RBQ11469.1"/>
    </source>
</evidence>
<accession>A0A366LDA5</accession>
<feature type="compositionally biased region" description="Polar residues" evidence="1">
    <location>
        <begin position="89"/>
        <end position="101"/>
    </location>
</feature>
<gene>
    <name evidence="2" type="ORF">DRW42_03120</name>
</gene>
<name>A0A366LDA5_9SPHI</name>
<organism evidence="2 3">
    <name type="scientific">Pedobacter miscanthi</name>
    <dbReference type="NCBI Taxonomy" id="2259170"/>
    <lineage>
        <taxon>Bacteria</taxon>
        <taxon>Pseudomonadati</taxon>
        <taxon>Bacteroidota</taxon>
        <taxon>Sphingobacteriia</taxon>
        <taxon>Sphingobacteriales</taxon>
        <taxon>Sphingobacteriaceae</taxon>
        <taxon>Pedobacter</taxon>
    </lineage>
</organism>
<comment type="caution">
    <text evidence="2">The sequence shown here is derived from an EMBL/GenBank/DDBJ whole genome shotgun (WGS) entry which is preliminary data.</text>
</comment>
<dbReference type="AlphaFoldDB" id="A0A366LDA5"/>
<protein>
    <submittedName>
        <fullName evidence="2">Uncharacterized protein</fullName>
    </submittedName>
</protein>
<dbReference type="EMBL" id="QNQU01000002">
    <property type="protein sequence ID" value="RBQ11469.1"/>
    <property type="molecule type" value="Genomic_DNA"/>
</dbReference>
<proteinExistence type="predicted"/>
<evidence type="ECO:0000256" key="1">
    <source>
        <dbReference type="SAM" id="MobiDB-lite"/>
    </source>
</evidence>